<name>A0ABR9DG68_9GAMM</name>
<feature type="domain" description="RNA polymerase sigma-70 region 2" evidence="5">
    <location>
        <begin position="28"/>
        <end position="89"/>
    </location>
</feature>
<dbReference type="Proteomes" id="UP000641152">
    <property type="component" value="Unassembled WGS sequence"/>
</dbReference>
<comment type="caution">
    <text evidence="7">The sequence shown here is derived from an EMBL/GenBank/DDBJ whole genome shotgun (WGS) entry which is preliminary data.</text>
</comment>
<dbReference type="NCBIfam" id="TIGR02937">
    <property type="entry name" value="sigma70-ECF"/>
    <property type="match status" value="1"/>
</dbReference>
<evidence type="ECO:0000259" key="6">
    <source>
        <dbReference type="Pfam" id="PF08281"/>
    </source>
</evidence>
<reference evidence="7 8" key="1">
    <citation type="submission" date="2020-09" db="EMBL/GenBank/DDBJ databases">
        <title>Methylomonas albis sp. nov. and Methylomonas fluvii sp. nov.: Two cold-adapted methanotrophs from the River Elbe and an amended description of Methylovulum psychrotolerans strain Eb1.</title>
        <authorList>
            <person name="Bussmann I.K."/>
            <person name="Klings K.-W."/>
            <person name="Warnstedt J."/>
            <person name="Hoppert M."/>
            <person name="Saborowski A."/>
            <person name="Horn F."/>
            <person name="Liebner S."/>
        </authorList>
    </citation>
    <scope>NUCLEOTIDE SEQUENCE [LARGE SCALE GENOMIC DNA]</scope>
    <source>
        <strain evidence="7 8">EbB</strain>
    </source>
</reference>
<dbReference type="InterPro" id="IPR013325">
    <property type="entry name" value="RNA_pol_sigma_r2"/>
</dbReference>
<keyword evidence="2" id="KW-0805">Transcription regulation</keyword>
<dbReference type="Pfam" id="PF04542">
    <property type="entry name" value="Sigma70_r2"/>
    <property type="match status" value="1"/>
</dbReference>
<dbReference type="PANTHER" id="PTHR43133">
    <property type="entry name" value="RNA POLYMERASE ECF-TYPE SIGMA FACTO"/>
    <property type="match status" value="1"/>
</dbReference>
<comment type="similarity">
    <text evidence="1">Belongs to the sigma-70 factor family. ECF subfamily.</text>
</comment>
<dbReference type="InterPro" id="IPR014284">
    <property type="entry name" value="RNA_pol_sigma-70_dom"/>
</dbReference>
<dbReference type="Pfam" id="PF08281">
    <property type="entry name" value="Sigma70_r4_2"/>
    <property type="match status" value="1"/>
</dbReference>
<dbReference type="RefSeq" id="WP_192394089.1">
    <property type="nucleotide sequence ID" value="NZ_CAJHIU010000002.1"/>
</dbReference>
<keyword evidence="8" id="KW-1185">Reference proteome</keyword>
<dbReference type="InterPro" id="IPR013324">
    <property type="entry name" value="RNA_pol_sigma_r3/r4-like"/>
</dbReference>
<evidence type="ECO:0000259" key="5">
    <source>
        <dbReference type="Pfam" id="PF04542"/>
    </source>
</evidence>
<gene>
    <name evidence="7" type="ORF">EBB_12070</name>
</gene>
<evidence type="ECO:0000256" key="4">
    <source>
        <dbReference type="ARBA" id="ARBA00023163"/>
    </source>
</evidence>
<feature type="domain" description="RNA polymerase sigma factor 70 region 4 type 2" evidence="6">
    <location>
        <begin position="125"/>
        <end position="177"/>
    </location>
</feature>
<dbReference type="SUPFAM" id="SSF88659">
    <property type="entry name" value="Sigma3 and sigma4 domains of RNA polymerase sigma factors"/>
    <property type="match status" value="1"/>
</dbReference>
<evidence type="ECO:0000256" key="3">
    <source>
        <dbReference type="ARBA" id="ARBA00023082"/>
    </source>
</evidence>
<keyword evidence="4" id="KW-0804">Transcription</keyword>
<evidence type="ECO:0000313" key="8">
    <source>
        <dbReference type="Proteomes" id="UP000641152"/>
    </source>
</evidence>
<organism evidence="7 8">
    <name type="scientific">Methylomonas fluvii</name>
    <dbReference type="NCBI Taxonomy" id="1854564"/>
    <lineage>
        <taxon>Bacteria</taxon>
        <taxon>Pseudomonadati</taxon>
        <taxon>Pseudomonadota</taxon>
        <taxon>Gammaproteobacteria</taxon>
        <taxon>Methylococcales</taxon>
        <taxon>Methylococcaceae</taxon>
        <taxon>Methylomonas</taxon>
    </lineage>
</organism>
<proteinExistence type="inferred from homology"/>
<dbReference type="InterPro" id="IPR039425">
    <property type="entry name" value="RNA_pol_sigma-70-like"/>
</dbReference>
<evidence type="ECO:0000313" key="7">
    <source>
        <dbReference type="EMBL" id="MBD9361254.1"/>
    </source>
</evidence>
<evidence type="ECO:0000256" key="1">
    <source>
        <dbReference type="ARBA" id="ARBA00010641"/>
    </source>
</evidence>
<dbReference type="InterPro" id="IPR007627">
    <property type="entry name" value="RNA_pol_sigma70_r2"/>
</dbReference>
<dbReference type="EMBL" id="JACXST010000002">
    <property type="protein sequence ID" value="MBD9361254.1"/>
    <property type="molecule type" value="Genomic_DNA"/>
</dbReference>
<dbReference type="InterPro" id="IPR036388">
    <property type="entry name" value="WH-like_DNA-bd_sf"/>
</dbReference>
<evidence type="ECO:0000256" key="2">
    <source>
        <dbReference type="ARBA" id="ARBA00023015"/>
    </source>
</evidence>
<sequence>MSDQVFSAKPSDSSAQAELSAEQFAAFIDKHRDELSRFIVRKLGSEDLSADILQDAYLRLSRQQTQETIENPRAFVFRVVGNLVIDYQRLSANRLKQDVDDDTFNAIPEQSPGPEQRYQQNQRLQAIHQALAELPEDCRLAFYWNRVEGLSHTEVAARLRISDSMVAKHLARAMRHCRDRLKQH</sequence>
<dbReference type="SUPFAM" id="SSF88946">
    <property type="entry name" value="Sigma2 domain of RNA polymerase sigma factors"/>
    <property type="match status" value="1"/>
</dbReference>
<keyword evidence="3" id="KW-0731">Sigma factor</keyword>
<protein>
    <submittedName>
        <fullName evidence="7">Sigma-70 family RNA polymerase sigma factor</fullName>
    </submittedName>
</protein>
<dbReference type="PANTHER" id="PTHR43133:SF63">
    <property type="entry name" value="RNA POLYMERASE SIGMA FACTOR FECI-RELATED"/>
    <property type="match status" value="1"/>
</dbReference>
<dbReference type="Gene3D" id="1.10.1740.10">
    <property type="match status" value="1"/>
</dbReference>
<dbReference type="Gene3D" id="1.10.10.10">
    <property type="entry name" value="Winged helix-like DNA-binding domain superfamily/Winged helix DNA-binding domain"/>
    <property type="match status" value="1"/>
</dbReference>
<dbReference type="InterPro" id="IPR013249">
    <property type="entry name" value="RNA_pol_sigma70_r4_t2"/>
</dbReference>
<accession>A0ABR9DG68</accession>